<gene>
    <name evidence="2" type="ORF">GBA65_09460</name>
</gene>
<keyword evidence="1" id="KW-1133">Transmembrane helix</keyword>
<feature type="transmembrane region" description="Helical" evidence="1">
    <location>
        <begin position="20"/>
        <end position="43"/>
    </location>
</feature>
<dbReference type="EMBL" id="CP045121">
    <property type="protein sequence ID" value="QIN78713.1"/>
    <property type="molecule type" value="Genomic_DNA"/>
</dbReference>
<feature type="transmembrane region" description="Helical" evidence="1">
    <location>
        <begin position="50"/>
        <end position="74"/>
    </location>
</feature>
<keyword evidence="1" id="KW-0472">Membrane</keyword>
<dbReference type="RefSeq" id="WP_166396385.1">
    <property type="nucleotide sequence ID" value="NZ_CP045121.1"/>
</dbReference>
<name>A0A6G8PWZ3_9ACTN</name>
<evidence type="ECO:0000256" key="1">
    <source>
        <dbReference type="SAM" id="Phobius"/>
    </source>
</evidence>
<keyword evidence="3" id="KW-1185">Reference proteome</keyword>
<evidence type="ECO:0000313" key="3">
    <source>
        <dbReference type="Proteomes" id="UP000502706"/>
    </source>
</evidence>
<feature type="transmembrane region" description="Helical" evidence="1">
    <location>
        <begin position="80"/>
        <end position="102"/>
    </location>
</feature>
<protein>
    <submittedName>
        <fullName evidence="2">Uncharacterized protein</fullName>
    </submittedName>
</protein>
<accession>A0A6G8PWZ3</accession>
<reference evidence="2 3" key="1">
    <citation type="submission" date="2019-10" db="EMBL/GenBank/DDBJ databases">
        <title>Rubrobacter sp nov SCSIO 52915 isolated from a deep-sea sediment in the South China Sea.</title>
        <authorList>
            <person name="Chen R.W."/>
        </authorList>
    </citation>
    <scope>NUCLEOTIDE SEQUENCE [LARGE SCALE GENOMIC DNA]</scope>
    <source>
        <strain evidence="2 3">SCSIO 52915</strain>
    </source>
</reference>
<sequence>MAVPVAALVWYLYGGSHAGALSYGVGVGILSFVSTAVTVSWLLRGTRAWVLAGAGSFVARYGFVAVALGVPAYLESWPALAMLGGFAGVFLAENVVLVPVALKMAGNLGTDYGAGGSAPETEERRVEV</sequence>
<dbReference type="Proteomes" id="UP000502706">
    <property type="component" value="Chromosome"/>
</dbReference>
<dbReference type="AlphaFoldDB" id="A0A6G8PWZ3"/>
<keyword evidence="1" id="KW-0812">Transmembrane</keyword>
<proteinExistence type="predicted"/>
<evidence type="ECO:0000313" key="2">
    <source>
        <dbReference type="EMBL" id="QIN78713.1"/>
    </source>
</evidence>
<organism evidence="2 3">
    <name type="scientific">Rubrobacter marinus</name>
    <dbReference type="NCBI Taxonomy" id="2653852"/>
    <lineage>
        <taxon>Bacteria</taxon>
        <taxon>Bacillati</taxon>
        <taxon>Actinomycetota</taxon>
        <taxon>Rubrobacteria</taxon>
        <taxon>Rubrobacterales</taxon>
        <taxon>Rubrobacteraceae</taxon>
        <taxon>Rubrobacter</taxon>
    </lineage>
</organism>
<dbReference type="KEGG" id="rmar:GBA65_09460"/>